<feature type="compositionally biased region" description="Basic residues" evidence="8">
    <location>
        <begin position="83"/>
        <end position="92"/>
    </location>
</feature>
<feature type="region of interest" description="Disordered" evidence="8">
    <location>
        <begin position="501"/>
        <end position="520"/>
    </location>
</feature>
<dbReference type="InterPro" id="IPR036236">
    <property type="entry name" value="Znf_C2H2_sf"/>
</dbReference>
<evidence type="ECO:0000256" key="1">
    <source>
        <dbReference type="ARBA" id="ARBA00004123"/>
    </source>
</evidence>
<dbReference type="PROSITE" id="PS50157">
    <property type="entry name" value="ZINC_FINGER_C2H2_2"/>
    <property type="match status" value="4"/>
</dbReference>
<accession>A0A915P2C7</accession>
<dbReference type="GO" id="GO:0000978">
    <property type="term" value="F:RNA polymerase II cis-regulatory region sequence-specific DNA binding"/>
    <property type="evidence" value="ECO:0007669"/>
    <property type="project" value="TreeGrafter"/>
</dbReference>
<dbReference type="PANTHER" id="PTHR45718:SF6">
    <property type="entry name" value="ZINC FINGER PROTEIN GLI2"/>
    <property type="match status" value="1"/>
</dbReference>
<dbReference type="GO" id="GO:0000981">
    <property type="term" value="F:DNA-binding transcription factor activity, RNA polymerase II-specific"/>
    <property type="evidence" value="ECO:0007669"/>
    <property type="project" value="TreeGrafter"/>
</dbReference>
<dbReference type="FunFam" id="3.30.160.60:FF:000515">
    <property type="entry name" value="early growth response protein 4"/>
    <property type="match status" value="1"/>
</dbReference>
<dbReference type="WBParaSite" id="scf7180000423427.g10954">
    <property type="protein sequence ID" value="scf7180000423427.g10954"/>
    <property type="gene ID" value="scf7180000423427.g10954"/>
</dbReference>
<evidence type="ECO:0000256" key="3">
    <source>
        <dbReference type="ARBA" id="ARBA00022737"/>
    </source>
</evidence>
<proteinExistence type="predicted"/>
<evidence type="ECO:0000313" key="10">
    <source>
        <dbReference type="Proteomes" id="UP000887560"/>
    </source>
</evidence>
<feature type="region of interest" description="Disordered" evidence="8">
    <location>
        <begin position="71"/>
        <end position="92"/>
    </location>
</feature>
<keyword evidence="3" id="KW-0677">Repeat</keyword>
<dbReference type="PANTHER" id="PTHR45718">
    <property type="entry name" value="TRANSCRIPTIONAL ACTIVATOR CUBITUS INTERRUPTUS"/>
    <property type="match status" value="1"/>
</dbReference>
<dbReference type="Pfam" id="PF00096">
    <property type="entry name" value="zf-C2H2"/>
    <property type="match status" value="3"/>
</dbReference>
<feature type="compositionally biased region" description="Acidic residues" evidence="8">
    <location>
        <begin position="507"/>
        <end position="519"/>
    </location>
</feature>
<protein>
    <submittedName>
        <fullName evidence="11">C2H2-type domain-containing protein</fullName>
    </submittedName>
</protein>
<feature type="domain" description="C2H2-type" evidence="9">
    <location>
        <begin position="462"/>
        <end position="492"/>
    </location>
</feature>
<dbReference type="InterPro" id="IPR013087">
    <property type="entry name" value="Znf_C2H2_type"/>
</dbReference>
<dbReference type="AlphaFoldDB" id="A0A915P2C7"/>
<dbReference type="InterPro" id="IPR043359">
    <property type="entry name" value="GLI-like"/>
</dbReference>
<evidence type="ECO:0000256" key="6">
    <source>
        <dbReference type="ARBA" id="ARBA00023242"/>
    </source>
</evidence>
<name>A0A915P2C7_9BILA</name>
<evidence type="ECO:0000256" key="5">
    <source>
        <dbReference type="ARBA" id="ARBA00022833"/>
    </source>
</evidence>
<evidence type="ECO:0000256" key="7">
    <source>
        <dbReference type="PROSITE-ProRule" id="PRU00042"/>
    </source>
</evidence>
<organism evidence="10 11">
    <name type="scientific">Meloidogyne floridensis</name>
    <dbReference type="NCBI Taxonomy" id="298350"/>
    <lineage>
        <taxon>Eukaryota</taxon>
        <taxon>Metazoa</taxon>
        <taxon>Ecdysozoa</taxon>
        <taxon>Nematoda</taxon>
        <taxon>Chromadorea</taxon>
        <taxon>Rhabditida</taxon>
        <taxon>Tylenchina</taxon>
        <taxon>Tylenchomorpha</taxon>
        <taxon>Tylenchoidea</taxon>
        <taxon>Meloidogynidae</taxon>
        <taxon>Meloidogyninae</taxon>
        <taxon>Meloidogyne</taxon>
    </lineage>
</organism>
<keyword evidence="4 7" id="KW-0863">Zinc-finger</keyword>
<dbReference type="InterPro" id="IPR056436">
    <property type="entry name" value="Znf-C2H2_ZIC1-5/GLI1-3-like"/>
</dbReference>
<evidence type="ECO:0000256" key="2">
    <source>
        <dbReference type="ARBA" id="ARBA00022723"/>
    </source>
</evidence>
<keyword evidence="2" id="KW-0479">Metal-binding</keyword>
<dbReference type="Pfam" id="PF23561">
    <property type="entry name" value="zf-C2H2_15"/>
    <property type="match status" value="1"/>
</dbReference>
<evidence type="ECO:0000313" key="11">
    <source>
        <dbReference type="WBParaSite" id="scf7180000423427.g10954"/>
    </source>
</evidence>
<comment type="subcellular location">
    <subcellularLocation>
        <location evidence="1">Nucleus</location>
    </subcellularLocation>
</comment>
<dbReference type="GO" id="GO:0008270">
    <property type="term" value="F:zinc ion binding"/>
    <property type="evidence" value="ECO:0007669"/>
    <property type="project" value="UniProtKB-KW"/>
</dbReference>
<keyword evidence="6" id="KW-0539">Nucleus</keyword>
<evidence type="ECO:0000256" key="8">
    <source>
        <dbReference type="SAM" id="MobiDB-lite"/>
    </source>
</evidence>
<keyword evidence="10" id="KW-1185">Reference proteome</keyword>
<feature type="region of interest" description="Disordered" evidence="8">
    <location>
        <begin position="727"/>
        <end position="747"/>
    </location>
</feature>
<dbReference type="Proteomes" id="UP000887560">
    <property type="component" value="Unplaced"/>
</dbReference>
<dbReference type="GO" id="GO:0005634">
    <property type="term" value="C:nucleus"/>
    <property type="evidence" value="ECO:0007669"/>
    <property type="project" value="UniProtKB-SubCell"/>
</dbReference>
<evidence type="ECO:0000256" key="4">
    <source>
        <dbReference type="ARBA" id="ARBA00022771"/>
    </source>
</evidence>
<feature type="domain" description="C2H2-type" evidence="9">
    <location>
        <begin position="376"/>
        <end position="403"/>
    </location>
</feature>
<reference evidence="11" key="1">
    <citation type="submission" date="2022-11" db="UniProtKB">
        <authorList>
            <consortium name="WormBaseParasite"/>
        </authorList>
    </citation>
    <scope>IDENTIFICATION</scope>
</reference>
<sequence length="747" mass="85035">MNNPSQNHPFASTGQLLSFPPECAAPPPMASAYPQYTPVVHLHGHFYIPAPTANNNNLNNNTIQQQHNFISGIPSSQLPPPSHPHHHQQLHHHHPHFFLEQSHHHQHPSSSSSNFLYLNNNLNQQFNYPTTTSLNSSPYYSNNLLIKSEEKEKSTQIYSQDNSNGCVTPNFLSENAGNQHFPNEKGTVINNKLDFSPPSFPSSTYTCIGQNIITNSQYPHHQNNSLNNLGHSSSIVNNNYSPYYNSTNNDFKNLSEIKGPTKIEKQKRLSKTGRNTFKRTKQQQLIIPKELPPQVNPLTLSRSGPICCKWMINSFINKNNNLNNNQRKLCGRLFDSMQLLVEHLDTEHLGQHSEVISELNSEYSSTSTTIHICLWQGCQRAGKEFKAKYKLKNHLRVHTGERPFECRICAKTFARSENLKIHHRIHTGEKPFPCKHPDCPKVFANSSDRKKHQHVHQQRKPYRCDQDGCDKKYTHPSSLRKHLRAVHGKLMPSTSLYSFQQEKSVGEVDDEDTDEDDDSENFKNNKIFEINWASYCGQSAIPFSLEIKENSQPILGCARPSCFGLSSNKQKLDSDPAQFFKVWGHPDGFIKSVSSINEAKKTSFYEISKCDKSFTRNHCSKGTWVGGIAPSAIITPNYPIKLICCSSNKLNNSVLSGNAQIRAGQMILGGEVFNRNGQQIEFSEYEIDLKDISNNNYSTTQTQQSQHIHLGHRKRNPLTKLKSKLEKVEATRRRKQQKWNDNQNVKL</sequence>
<evidence type="ECO:0000259" key="9">
    <source>
        <dbReference type="PROSITE" id="PS50157"/>
    </source>
</evidence>
<keyword evidence="5" id="KW-0862">Zinc</keyword>
<dbReference type="GO" id="GO:0007224">
    <property type="term" value="P:smoothened signaling pathway"/>
    <property type="evidence" value="ECO:0007669"/>
    <property type="project" value="TreeGrafter"/>
</dbReference>
<dbReference type="PROSITE" id="PS00028">
    <property type="entry name" value="ZINC_FINGER_C2H2_1"/>
    <property type="match status" value="3"/>
</dbReference>
<dbReference type="SMART" id="SM00355">
    <property type="entry name" value="ZnF_C2H2"/>
    <property type="match status" value="5"/>
</dbReference>
<dbReference type="Gene3D" id="3.30.160.60">
    <property type="entry name" value="Classic Zinc Finger"/>
    <property type="match status" value="4"/>
</dbReference>
<feature type="domain" description="C2H2-type" evidence="9">
    <location>
        <begin position="432"/>
        <end position="461"/>
    </location>
</feature>
<feature type="domain" description="C2H2-type" evidence="9">
    <location>
        <begin position="404"/>
        <end position="431"/>
    </location>
</feature>
<dbReference type="SUPFAM" id="SSF57667">
    <property type="entry name" value="beta-beta-alpha zinc fingers"/>
    <property type="match status" value="2"/>
</dbReference>